<evidence type="ECO:0000313" key="2">
    <source>
        <dbReference type="Proteomes" id="UP000298484"/>
    </source>
</evidence>
<dbReference type="RefSeq" id="WP_135108507.1">
    <property type="nucleotide sequence ID" value="NZ_SRHY01000002.1"/>
</dbReference>
<sequence>MFRKCHAVLSLGLVLLIIISLICFPVKALTVLNGDQLIYSFYLKDYSFSIQWKHSVEKEAWVEQFKVHNNGLSLEATKFKTFGAGVPSKSEHPAVLKDGWVHMDIERHIGDELVVRSNQMNDYQLQFGHNAYDLKPSDEAYVITVNEKPLYDIIYTHLKRIVR</sequence>
<dbReference type="AlphaFoldDB" id="A0A4Y9AFQ6"/>
<evidence type="ECO:0000313" key="1">
    <source>
        <dbReference type="EMBL" id="TFJ94192.1"/>
    </source>
</evidence>
<keyword evidence="2" id="KW-1185">Reference proteome</keyword>
<dbReference type="InterPro" id="IPR015001">
    <property type="entry name" value="DUF1850"/>
</dbReference>
<organism evidence="1 2">
    <name type="scientific">Lentibacillus salicampi</name>
    <dbReference type="NCBI Taxonomy" id="175306"/>
    <lineage>
        <taxon>Bacteria</taxon>
        <taxon>Bacillati</taxon>
        <taxon>Bacillota</taxon>
        <taxon>Bacilli</taxon>
        <taxon>Bacillales</taxon>
        <taxon>Bacillaceae</taxon>
        <taxon>Lentibacillus</taxon>
    </lineage>
</organism>
<proteinExistence type="predicted"/>
<protein>
    <submittedName>
        <fullName evidence="1">DUF1850 domain-containing protein</fullName>
    </submittedName>
</protein>
<comment type="caution">
    <text evidence="1">The sequence shown here is derived from an EMBL/GenBank/DDBJ whole genome shotgun (WGS) entry which is preliminary data.</text>
</comment>
<dbReference type="EMBL" id="SRHY01000002">
    <property type="protein sequence ID" value="TFJ94192.1"/>
    <property type="molecule type" value="Genomic_DNA"/>
</dbReference>
<gene>
    <name evidence="1" type="ORF">E4U82_02750</name>
</gene>
<name>A0A4Y9AFQ6_9BACI</name>
<dbReference type="Proteomes" id="UP000298484">
    <property type="component" value="Unassembled WGS sequence"/>
</dbReference>
<reference evidence="1 2" key="1">
    <citation type="submission" date="2019-03" db="EMBL/GenBank/DDBJ databases">
        <title>Genome sequence of Lentibacillus salicampi ATCC BAA-719.</title>
        <authorList>
            <person name="Maclea K.S."/>
            <person name="Simoes Junior M."/>
        </authorList>
    </citation>
    <scope>NUCLEOTIDE SEQUENCE [LARGE SCALE GENOMIC DNA]</scope>
    <source>
        <strain evidence="1 2">ATCC BAA-719</strain>
    </source>
</reference>
<dbReference type="OrthoDB" id="4411648at2"/>
<accession>A0A4Y9AFQ6</accession>
<dbReference type="Pfam" id="PF08905">
    <property type="entry name" value="DUF1850"/>
    <property type="match status" value="1"/>
</dbReference>